<comment type="caution">
    <text evidence="3">The sequence shown here is derived from an EMBL/GenBank/DDBJ whole genome shotgun (WGS) entry which is preliminary data.</text>
</comment>
<dbReference type="InterPro" id="IPR005084">
    <property type="entry name" value="CBM6"/>
</dbReference>
<dbReference type="InterPro" id="IPR011050">
    <property type="entry name" value="Pectin_lyase_fold/virulence"/>
</dbReference>
<dbReference type="InterPro" id="IPR006626">
    <property type="entry name" value="PbH1"/>
</dbReference>
<reference evidence="4" key="1">
    <citation type="submission" date="2018-12" db="EMBL/GenBank/DDBJ databases">
        <title>Tengunoibacter tsumagoiensis gen. nov., sp. nov., Dictyobacter kobayashii sp. nov., D. alpinus sp. nov., and D. joshuensis sp. nov. and description of Dictyobacteraceae fam. nov. within the order Ktedonobacterales isolated from Tengu-no-mugimeshi.</title>
        <authorList>
            <person name="Wang C.M."/>
            <person name="Zheng Y."/>
            <person name="Sakai Y."/>
            <person name="Toyoda A."/>
            <person name="Minakuchi Y."/>
            <person name="Abe K."/>
            <person name="Yokota A."/>
            <person name="Yabe S."/>
        </authorList>
    </citation>
    <scope>NUCLEOTIDE SEQUENCE [LARGE SCALE GENOMIC DNA]</scope>
    <source>
        <strain evidence="4">Uno3</strain>
    </source>
</reference>
<evidence type="ECO:0000313" key="3">
    <source>
        <dbReference type="EMBL" id="GCE15492.1"/>
    </source>
</evidence>
<feature type="domain" description="CBM6" evidence="2">
    <location>
        <begin position="1"/>
        <end position="83"/>
    </location>
</feature>
<accession>A0A402A8L1</accession>
<dbReference type="Proteomes" id="UP000287352">
    <property type="component" value="Unassembled WGS sequence"/>
</dbReference>
<feature type="domain" description="Fibronectin type-III" evidence="1">
    <location>
        <begin position="291"/>
        <end position="390"/>
    </location>
</feature>
<proteinExistence type="predicted"/>
<name>A0A402A8L1_9CHLR</name>
<evidence type="ECO:0000259" key="1">
    <source>
        <dbReference type="PROSITE" id="PS50853"/>
    </source>
</evidence>
<evidence type="ECO:0008006" key="5">
    <source>
        <dbReference type="Google" id="ProtNLM"/>
    </source>
</evidence>
<dbReference type="Gene3D" id="2.60.40.10">
    <property type="entry name" value="Immunoglobulins"/>
    <property type="match status" value="3"/>
</dbReference>
<dbReference type="Gene3D" id="2.160.20.10">
    <property type="entry name" value="Single-stranded right-handed beta-helix, Pectin lyase-like"/>
    <property type="match status" value="2"/>
</dbReference>
<dbReference type="SUPFAM" id="SSF51126">
    <property type="entry name" value="Pectin lyase-like"/>
    <property type="match status" value="1"/>
</dbReference>
<dbReference type="SUPFAM" id="SSF49785">
    <property type="entry name" value="Galactose-binding domain-like"/>
    <property type="match status" value="1"/>
</dbReference>
<organism evidence="3 4">
    <name type="scientific">Tengunoibacter tsumagoiensis</name>
    <dbReference type="NCBI Taxonomy" id="2014871"/>
    <lineage>
        <taxon>Bacteria</taxon>
        <taxon>Bacillati</taxon>
        <taxon>Chloroflexota</taxon>
        <taxon>Ktedonobacteria</taxon>
        <taxon>Ktedonobacterales</taxon>
        <taxon>Dictyobacteraceae</taxon>
        <taxon>Tengunoibacter</taxon>
    </lineage>
</organism>
<gene>
    <name evidence="3" type="ORF">KTT_53510</name>
</gene>
<dbReference type="PROSITE" id="PS51175">
    <property type="entry name" value="CBM6"/>
    <property type="match status" value="1"/>
</dbReference>
<sequence length="909" mass="96039">MDQTRTALMNIRYANATGASVTNLALYVGSDKSQDLVFPTTSSWSDWATLTVTFTIPAGYQNIIIKSTANVSASANIDYMDLSIDDGLTPVPPGSFSQNTPSDGATGVSTTPAFSWATSNGASGYALVVSPNSDYSSPTINVSNLTGTSYTPTAALASSTKYYWKVTASNAAGSTVASNAGISFTTAVPPPPPGTFNQTAPTSNATNVSVTPAFTWSASANASRYALVVSPNSDYSSPAINVNNLTDTSYTPSTALATSTKYYWKVTASNAVGSNGASNAGISFTTAAPTPPGTFTLVAPVNGATNVSVTPGFTWNASSGASSYTLVVSTSSNYSSPAINVSNLTSTSYTPATALTSNTKYYWKVTATSTVGSTVASNAGISFTTATAPAPGTDYYVSTTGSDTSGDGSTAHPWKTLAYAATQVPEGLNNTINLAAGTYYETVATMLPLGVNIKGAGESSTTITSNGPIPAPGVDQSSADWKLWHEGSLIQLFSPGYSGSNPKYGSPDQMIPSVDGNQTLSGFTVDGNNKQIKAGVWVENRNNVTMHHVTFKNLQMRGAVFGRSDMWWYIPLPDGKWMYNTTIHDCTFINSGTDLGGESVGNLNISGLDGANIYNITINDNQGGFGLKFIFVGHYRNVKIHDTYIRVSESDTQWGEKASIEMWNLSYGNEIYNIDCNTWFSFVNHSQLTAYDPVGNATNNLKLHDVKMIDQDGSNGNEAIEASVSGMEIYNNYIQDKGYGIAIWRGGGYTMKNMFVHNNIIANVNRTPGFGFGNSSGVFIPDAATNIRIDNNVFDHMGNGVQLDNANGVEVNNNVFLNTEGADAQGGSNVTFNNNLKYHTDPQKAGWNLTGGPTLGSGNLLGDPGFKKTGNRWNTYYQPASASSLVVDKGVDVGLPYNGSAPDIGRWEY</sequence>
<dbReference type="PROSITE" id="PS50853">
    <property type="entry name" value="FN3"/>
    <property type="match status" value="2"/>
</dbReference>
<dbReference type="GO" id="GO:0030246">
    <property type="term" value="F:carbohydrate binding"/>
    <property type="evidence" value="ECO:0007669"/>
    <property type="project" value="InterPro"/>
</dbReference>
<dbReference type="Pfam" id="PF13229">
    <property type="entry name" value="Beta_helix"/>
    <property type="match status" value="1"/>
</dbReference>
<dbReference type="EMBL" id="BIFR01000002">
    <property type="protein sequence ID" value="GCE15492.1"/>
    <property type="molecule type" value="Genomic_DNA"/>
</dbReference>
<protein>
    <recommendedName>
        <fullName evidence="5">CBM6 domain-containing protein</fullName>
    </recommendedName>
</protein>
<dbReference type="AlphaFoldDB" id="A0A402A8L1"/>
<dbReference type="InterPro" id="IPR036116">
    <property type="entry name" value="FN3_sf"/>
</dbReference>
<dbReference type="InterPro" id="IPR039448">
    <property type="entry name" value="Beta_helix"/>
</dbReference>
<keyword evidence="4" id="KW-1185">Reference proteome</keyword>
<feature type="domain" description="Fibronectin type-III" evidence="1">
    <location>
        <begin position="192"/>
        <end position="289"/>
    </location>
</feature>
<evidence type="ECO:0000259" key="2">
    <source>
        <dbReference type="PROSITE" id="PS51175"/>
    </source>
</evidence>
<dbReference type="InterPro" id="IPR003961">
    <property type="entry name" value="FN3_dom"/>
</dbReference>
<evidence type="ECO:0000313" key="4">
    <source>
        <dbReference type="Proteomes" id="UP000287352"/>
    </source>
</evidence>
<dbReference type="InterPro" id="IPR012334">
    <property type="entry name" value="Pectin_lyas_fold"/>
</dbReference>
<dbReference type="Gene3D" id="2.60.120.260">
    <property type="entry name" value="Galactose-binding domain-like"/>
    <property type="match status" value="1"/>
</dbReference>
<dbReference type="InterPro" id="IPR013783">
    <property type="entry name" value="Ig-like_fold"/>
</dbReference>
<dbReference type="InterPro" id="IPR008979">
    <property type="entry name" value="Galactose-bd-like_sf"/>
</dbReference>
<dbReference type="SMART" id="SM00710">
    <property type="entry name" value="PbH1"/>
    <property type="match status" value="7"/>
</dbReference>
<dbReference type="SUPFAM" id="SSF49265">
    <property type="entry name" value="Fibronectin type III"/>
    <property type="match status" value="1"/>
</dbReference>